<dbReference type="Pfam" id="PF12776">
    <property type="entry name" value="Myb_DNA-bind_3"/>
    <property type="match status" value="1"/>
</dbReference>
<reference evidence="3" key="2">
    <citation type="submission" date="2021-10" db="EMBL/GenBank/DDBJ databases">
        <title>Phylogenomics reveals ancestral predisposition of the termite-cultivated fungus Termitomyces towards a domesticated lifestyle.</title>
        <authorList>
            <person name="Auxier B."/>
            <person name="Grum-Grzhimaylo A."/>
            <person name="Cardenas M.E."/>
            <person name="Lodge J.D."/>
            <person name="Laessoe T."/>
            <person name="Pedersen O."/>
            <person name="Smith M.E."/>
            <person name="Kuyper T.W."/>
            <person name="Franco-Molano E.A."/>
            <person name="Baroni T.J."/>
            <person name="Aanen D.K."/>
        </authorList>
    </citation>
    <scope>NUCLEOTIDE SEQUENCE</scope>
    <source>
        <strain evidence="3">AP01</strain>
        <tissue evidence="3">Mycelium</tissue>
    </source>
</reference>
<sequence length="163" mass="18232">MAPTSGNKENTDTPTPSKPTKKVPKAKKLDKKKSTHGPHAKWTSANDATLIHMLKDQQAKENQADNNWNAVVWTETEKALAGSEEKTNSGVKKAKGCNDQWSLLQSQTLTLQKMHNELSGWGWDNIHSMLVADDEAWDTYIKAHPEAAMFCSKPFPLLTTFFH</sequence>
<evidence type="ECO:0000313" key="4">
    <source>
        <dbReference type="Proteomes" id="UP000775547"/>
    </source>
</evidence>
<protein>
    <recommendedName>
        <fullName evidence="2">Myb/SANT-like domain-containing protein</fullName>
    </recommendedName>
</protein>
<dbReference type="PANTHER" id="PTHR46929">
    <property type="entry name" value="EXPRESSED PROTEIN"/>
    <property type="match status" value="1"/>
</dbReference>
<dbReference type="InterPro" id="IPR024752">
    <property type="entry name" value="Myb/SANT-like_dom"/>
</dbReference>
<name>A0A9P7FXD5_9AGAR</name>
<evidence type="ECO:0000313" key="3">
    <source>
        <dbReference type="EMBL" id="KAG5640089.1"/>
    </source>
</evidence>
<dbReference type="PANTHER" id="PTHR46929:SF3">
    <property type="entry name" value="MYB_SANT-LIKE DOMAIN-CONTAINING PROTEIN"/>
    <property type="match status" value="1"/>
</dbReference>
<feature type="region of interest" description="Disordered" evidence="1">
    <location>
        <begin position="1"/>
        <end position="43"/>
    </location>
</feature>
<reference evidence="3" key="1">
    <citation type="submission" date="2020-07" db="EMBL/GenBank/DDBJ databases">
        <authorList>
            <person name="Nieuwenhuis M."/>
            <person name="Van De Peppel L.J.J."/>
        </authorList>
    </citation>
    <scope>NUCLEOTIDE SEQUENCE</scope>
    <source>
        <strain evidence="3">AP01</strain>
        <tissue evidence="3">Mycelium</tissue>
    </source>
</reference>
<proteinExistence type="predicted"/>
<evidence type="ECO:0000256" key="1">
    <source>
        <dbReference type="SAM" id="MobiDB-lite"/>
    </source>
</evidence>
<feature type="domain" description="Myb/SANT-like" evidence="2">
    <location>
        <begin position="41"/>
        <end position="140"/>
    </location>
</feature>
<dbReference type="OrthoDB" id="76215at2759"/>
<feature type="compositionally biased region" description="Basic residues" evidence="1">
    <location>
        <begin position="19"/>
        <end position="39"/>
    </location>
</feature>
<keyword evidence="4" id="KW-1185">Reference proteome</keyword>
<accession>A0A9P7FXD5</accession>
<evidence type="ECO:0000259" key="2">
    <source>
        <dbReference type="Pfam" id="PF12776"/>
    </source>
</evidence>
<gene>
    <name evidence="3" type="ORF">DXG03_001259</name>
</gene>
<organism evidence="3 4">
    <name type="scientific">Asterophora parasitica</name>
    <dbReference type="NCBI Taxonomy" id="117018"/>
    <lineage>
        <taxon>Eukaryota</taxon>
        <taxon>Fungi</taxon>
        <taxon>Dikarya</taxon>
        <taxon>Basidiomycota</taxon>
        <taxon>Agaricomycotina</taxon>
        <taxon>Agaricomycetes</taxon>
        <taxon>Agaricomycetidae</taxon>
        <taxon>Agaricales</taxon>
        <taxon>Tricholomatineae</taxon>
        <taxon>Lyophyllaceae</taxon>
        <taxon>Asterophora</taxon>
    </lineage>
</organism>
<comment type="caution">
    <text evidence="3">The sequence shown here is derived from an EMBL/GenBank/DDBJ whole genome shotgun (WGS) entry which is preliminary data.</text>
</comment>
<dbReference type="AlphaFoldDB" id="A0A9P7FXD5"/>
<dbReference type="Proteomes" id="UP000775547">
    <property type="component" value="Unassembled WGS sequence"/>
</dbReference>
<dbReference type="EMBL" id="JABCKV010001232">
    <property type="protein sequence ID" value="KAG5640089.1"/>
    <property type="molecule type" value="Genomic_DNA"/>
</dbReference>